<dbReference type="Gene3D" id="3.90.226.10">
    <property type="entry name" value="2-enoyl-CoA Hydratase, Chain A, domain 1"/>
    <property type="match status" value="1"/>
</dbReference>
<reference evidence="2 3" key="1">
    <citation type="journal article" date="2018" name="Elife">
        <title>Firefly genomes illuminate parallel origins of bioluminescence in beetles.</title>
        <authorList>
            <person name="Fallon T.R."/>
            <person name="Lower S.E."/>
            <person name="Chang C.H."/>
            <person name="Bessho-Uehara M."/>
            <person name="Martin G.J."/>
            <person name="Bewick A.J."/>
            <person name="Behringer M."/>
            <person name="Debat H.J."/>
            <person name="Wong I."/>
            <person name="Day J.C."/>
            <person name="Suvorov A."/>
            <person name="Silva C.J."/>
            <person name="Stanger-Hall K.F."/>
            <person name="Hall D.W."/>
            <person name="Schmitz R.J."/>
            <person name="Nelson D.R."/>
            <person name="Lewis S.M."/>
            <person name="Shigenobu S."/>
            <person name="Bybee S.M."/>
            <person name="Larracuente A.M."/>
            <person name="Oba Y."/>
            <person name="Weng J.K."/>
        </authorList>
    </citation>
    <scope>NUCLEOTIDE SEQUENCE [LARGE SCALE GENOMIC DNA]</scope>
    <source>
        <strain evidence="2">1611_PpyrPB1</strain>
        <tissue evidence="2">Whole body</tissue>
    </source>
</reference>
<dbReference type="PANTHER" id="PTHR11941">
    <property type="entry name" value="ENOYL-COA HYDRATASE-RELATED"/>
    <property type="match status" value="1"/>
</dbReference>
<dbReference type="SUPFAM" id="SSF52096">
    <property type="entry name" value="ClpP/crotonase"/>
    <property type="match status" value="1"/>
</dbReference>
<evidence type="ECO:0000256" key="1">
    <source>
        <dbReference type="ARBA" id="ARBA00023239"/>
    </source>
</evidence>
<dbReference type="AlphaFoldDB" id="A0A5N4A1P8"/>
<evidence type="ECO:0000313" key="2">
    <source>
        <dbReference type="EMBL" id="KAB0791245.1"/>
    </source>
</evidence>
<dbReference type="InterPro" id="IPR001753">
    <property type="entry name" value="Enoyl-CoA_hydra/iso"/>
</dbReference>
<protein>
    <recommendedName>
        <fullName evidence="4">Ethylmalonyl-CoA decarboxylase</fullName>
    </recommendedName>
</protein>
<dbReference type="InParanoid" id="A0A5N4A1P8"/>
<sequence length="291" mass="31746">MIDLSFVKFFNPAAGMADSVQQPRSFSRIRKMLVKFPGGGVSLIKDERSGIAEIVLDYPEIRNGMSGVMMVELRERVLQLENWTSGKGLILRGKGGNFCSGGDLNFAKSSTAEEGLAMSVWMRDTLTRLQRLPLVSVCLVHGPCLGGGAEMAVFCDYILAAEDVQYGFVHGKMGIVTAWGGGTQLVQRIGRARALDLFLTARVMSAEECVEIGLAEAVVASPVDLSKVTNWLKLRLTLPSQITRAFKTIVSSNHMNSQEDALNAESETFAPFWGGAMNKEALNRNIKHSKI</sequence>
<dbReference type="Proteomes" id="UP000327044">
    <property type="component" value="Unassembled WGS sequence"/>
</dbReference>
<dbReference type="GO" id="GO:0005829">
    <property type="term" value="C:cytosol"/>
    <property type="evidence" value="ECO:0007669"/>
    <property type="project" value="TreeGrafter"/>
</dbReference>
<dbReference type="GO" id="GO:0006635">
    <property type="term" value="P:fatty acid beta-oxidation"/>
    <property type="evidence" value="ECO:0007669"/>
    <property type="project" value="TreeGrafter"/>
</dbReference>
<dbReference type="PANTHER" id="PTHR11941:SF27">
    <property type="entry name" value="ETHYLMALONYL-COA DECARBOXYLASE"/>
    <property type="match status" value="1"/>
</dbReference>
<keyword evidence="3" id="KW-1185">Reference proteome</keyword>
<dbReference type="Pfam" id="PF00378">
    <property type="entry name" value="ECH_1"/>
    <property type="match status" value="1"/>
</dbReference>
<proteinExistence type="predicted"/>
<evidence type="ECO:0000313" key="3">
    <source>
        <dbReference type="Proteomes" id="UP000327044"/>
    </source>
</evidence>
<name>A0A5N4A1P8_PHOPY</name>
<accession>A0A5N4A1P8</accession>
<comment type="caution">
    <text evidence="2">The sequence shown here is derived from an EMBL/GenBank/DDBJ whole genome shotgun (WGS) entry which is preliminary data.</text>
</comment>
<evidence type="ECO:0008006" key="4">
    <source>
        <dbReference type="Google" id="ProtNLM"/>
    </source>
</evidence>
<dbReference type="EMBL" id="VVIM01000011">
    <property type="protein sequence ID" value="KAB0791245.1"/>
    <property type="molecule type" value="Genomic_DNA"/>
</dbReference>
<dbReference type="OrthoDB" id="448450at2759"/>
<dbReference type="InterPro" id="IPR029045">
    <property type="entry name" value="ClpP/crotonase-like_dom_sf"/>
</dbReference>
<gene>
    <name evidence="2" type="ORF">PPYR_03045</name>
</gene>
<organism evidence="2 3">
    <name type="scientific">Photinus pyralis</name>
    <name type="common">Common eastern firefly</name>
    <name type="synonym">Lampyris pyralis</name>
    <dbReference type="NCBI Taxonomy" id="7054"/>
    <lineage>
        <taxon>Eukaryota</taxon>
        <taxon>Metazoa</taxon>
        <taxon>Ecdysozoa</taxon>
        <taxon>Arthropoda</taxon>
        <taxon>Hexapoda</taxon>
        <taxon>Insecta</taxon>
        <taxon>Pterygota</taxon>
        <taxon>Neoptera</taxon>
        <taxon>Endopterygota</taxon>
        <taxon>Coleoptera</taxon>
        <taxon>Polyphaga</taxon>
        <taxon>Elateriformia</taxon>
        <taxon>Elateroidea</taxon>
        <taxon>Lampyridae</taxon>
        <taxon>Lampyrinae</taxon>
        <taxon>Photinus</taxon>
    </lineage>
</organism>
<dbReference type="GO" id="GO:0016829">
    <property type="term" value="F:lyase activity"/>
    <property type="evidence" value="ECO:0007669"/>
    <property type="project" value="UniProtKB-KW"/>
</dbReference>
<keyword evidence="1" id="KW-0456">Lyase</keyword>
<dbReference type="CDD" id="cd06558">
    <property type="entry name" value="crotonase-like"/>
    <property type="match status" value="1"/>
</dbReference>